<protein>
    <recommendedName>
        <fullName evidence="4">Chitin-binding type-3 domain-containing protein</fullName>
    </recommendedName>
</protein>
<dbReference type="InterPro" id="IPR036573">
    <property type="entry name" value="CBM_sf_5/12"/>
</dbReference>
<feature type="domain" description="Chitin-binding type-3" evidence="4">
    <location>
        <begin position="108"/>
        <end position="151"/>
    </location>
</feature>
<feature type="domain" description="Chitin-binding type-3" evidence="4">
    <location>
        <begin position="157"/>
        <end position="200"/>
    </location>
</feature>
<feature type="chain" id="PRO_5046306234" description="Chitin-binding type-3 domain-containing protein" evidence="3">
    <location>
        <begin position="22"/>
        <end position="373"/>
    </location>
</feature>
<evidence type="ECO:0000313" key="5">
    <source>
        <dbReference type="EMBL" id="MBM5572641.1"/>
    </source>
</evidence>
<feature type="compositionally biased region" description="Pro residues" evidence="2">
    <location>
        <begin position="51"/>
        <end position="71"/>
    </location>
</feature>
<proteinExistence type="predicted"/>
<dbReference type="EMBL" id="WOFE01000009">
    <property type="protein sequence ID" value="MBM5572641.1"/>
    <property type="molecule type" value="Genomic_DNA"/>
</dbReference>
<dbReference type="CDD" id="cd12215">
    <property type="entry name" value="ChiC_BD"/>
    <property type="match status" value="2"/>
</dbReference>
<keyword evidence="6" id="KW-1185">Reference proteome</keyword>
<dbReference type="SMART" id="SM00495">
    <property type="entry name" value="ChtBD3"/>
    <property type="match status" value="2"/>
</dbReference>
<accession>A0ABS2CEQ9</accession>
<dbReference type="InterPro" id="IPR003610">
    <property type="entry name" value="CBM5/12"/>
</dbReference>
<reference evidence="5 6" key="1">
    <citation type="submission" date="2019-11" db="EMBL/GenBank/DDBJ databases">
        <title>Novel Deefgea species.</title>
        <authorList>
            <person name="Han J.-H."/>
        </authorList>
    </citation>
    <scope>NUCLEOTIDE SEQUENCE [LARGE SCALE GENOMIC DNA]</scope>
    <source>
        <strain evidence="5 6">LMG 24817</strain>
    </source>
</reference>
<dbReference type="PROSITE" id="PS51257">
    <property type="entry name" value="PROKAR_LIPOPROTEIN"/>
    <property type="match status" value="1"/>
</dbReference>
<organism evidence="5 6">
    <name type="scientific">Deefgea chitinilytica</name>
    <dbReference type="NCBI Taxonomy" id="570276"/>
    <lineage>
        <taxon>Bacteria</taxon>
        <taxon>Pseudomonadati</taxon>
        <taxon>Pseudomonadota</taxon>
        <taxon>Betaproteobacteria</taxon>
        <taxon>Neisseriales</taxon>
        <taxon>Chitinibacteraceae</taxon>
        <taxon>Deefgea</taxon>
    </lineage>
</organism>
<dbReference type="SUPFAM" id="SSF51055">
    <property type="entry name" value="Carbohydrate binding domain"/>
    <property type="match status" value="2"/>
</dbReference>
<evidence type="ECO:0000256" key="3">
    <source>
        <dbReference type="SAM" id="SignalP"/>
    </source>
</evidence>
<dbReference type="Pfam" id="PF02839">
    <property type="entry name" value="CBM_5_12"/>
    <property type="match status" value="2"/>
</dbReference>
<evidence type="ECO:0000256" key="1">
    <source>
        <dbReference type="ARBA" id="ARBA00022801"/>
    </source>
</evidence>
<evidence type="ECO:0000256" key="2">
    <source>
        <dbReference type="SAM" id="MobiDB-lite"/>
    </source>
</evidence>
<sequence>MKLSLMALALGAALAGQVAQACLAPRPAPALPAGLDGKLPTVNPDKLTVPTPVPTATPAPNTTPTPTPTPTPIWTCSTGDRYSNTATMSALSDADTDAVYGKATVPTAAAWNPSTAYIQGDLVSYEGITYKAKWWTQNEKPGQAWGAWEEQSALSGPQAWSNSKVYNAGDLAIFNGRLYQARWWTQNNQPDQAGSPWEDKGSAPVSPMRPALFSTNVTQQASGDVDVQVNLGSFIYYTKYVYRVNASCSVNILQEGEQPANMVPPRTERWEVHVDGKVVATQQGPYLMPVPGVAPPAPQPIPRNPDGSCSLPEGTVVNSFNAPRGGVVMGSLKLTAEQAKGNYLSVWLCNGDLCRPSSLLRAYKFNLPYNYIY</sequence>
<evidence type="ECO:0000259" key="4">
    <source>
        <dbReference type="SMART" id="SM00495"/>
    </source>
</evidence>
<dbReference type="Proteomes" id="UP001195660">
    <property type="component" value="Unassembled WGS sequence"/>
</dbReference>
<keyword evidence="1" id="KW-0378">Hydrolase</keyword>
<dbReference type="RefSeq" id="WP_203571969.1">
    <property type="nucleotide sequence ID" value="NZ_WOFE01000009.1"/>
</dbReference>
<feature type="signal peptide" evidence="3">
    <location>
        <begin position="1"/>
        <end position="21"/>
    </location>
</feature>
<evidence type="ECO:0000313" key="6">
    <source>
        <dbReference type="Proteomes" id="UP001195660"/>
    </source>
</evidence>
<dbReference type="Gene3D" id="2.10.10.20">
    <property type="entry name" value="Carbohydrate-binding module superfamily 5/12"/>
    <property type="match status" value="2"/>
</dbReference>
<feature type="region of interest" description="Disordered" evidence="2">
    <location>
        <begin position="34"/>
        <end position="71"/>
    </location>
</feature>
<name>A0ABS2CEQ9_9NEIS</name>
<keyword evidence="3" id="KW-0732">Signal</keyword>
<comment type="caution">
    <text evidence="5">The sequence shown here is derived from an EMBL/GenBank/DDBJ whole genome shotgun (WGS) entry which is preliminary data.</text>
</comment>
<gene>
    <name evidence="5" type="ORF">GM173_13790</name>
</gene>